<dbReference type="InterPro" id="IPR000719">
    <property type="entry name" value="Prot_kinase_dom"/>
</dbReference>
<dbReference type="PROSITE" id="PS50011">
    <property type="entry name" value="PROTEIN_KINASE_DOM"/>
    <property type="match status" value="1"/>
</dbReference>
<dbReference type="Pfam" id="PF00069">
    <property type="entry name" value="Pkinase"/>
    <property type="match status" value="1"/>
</dbReference>
<evidence type="ECO:0000256" key="4">
    <source>
        <dbReference type="ARBA" id="ARBA00022741"/>
    </source>
</evidence>
<evidence type="ECO:0000313" key="12">
    <source>
        <dbReference type="Proteomes" id="UP000233398"/>
    </source>
</evidence>
<protein>
    <recommendedName>
        <fullName evidence="2">non-specific serine/threonine protein kinase</fullName>
        <ecNumber evidence="2">2.7.11.1</ecNumber>
    </recommendedName>
</protein>
<evidence type="ECO:0000256" key="8">
    <source>
        <dbReference type="SAM" id="MobiDB-lite"/>
    </source>
</evidence>
<dbReference type="SUPFAM" id="SSF56112">
    <property type="entry name" value="Protein kinase-like (PK-like)"/>
    <property type="match status" value="1"/>
</dbReference>
<dbReference type="CDD" id="cd14014">
    <property type="entry name" value="STKc_PknB_like"/>
    <property type="match status" value="1"/>
</dbReference>
<dbReference type="SMART" id="SM00220">
    <property type="entry name" value="S_TKc"/>
    <property type="match status" value="1"/>
</dbReference>
<dbReference type="PROSITE" id="PS00108">
    <property type="entry name" value="PROTEIN_KINASE_ST"/>
    <property type="match status" value="1"/>
</dbReference>
<keyword evidence="9" id="KW-0472">Membrane</keyword>
<feature type="region of interest" description="Disordered" evidence="8">
    <location>
        <begin position="434"/>
        <end position="470"/>
    </location>
</feature>
<dbReference type="EC" id="2.7.11.1" evidence="2"/>
<keyword evidence="4 7" id="KW-0547">Nucleotide-binding</keyword>
<feature type="compositionally biased region" description="Polar residues" evidence="8">
    <location>
        <begin position="294"/>
        <end position="308"/>
    </location>
</feature>
<evidence type="ECO:0000256" key="1">
    <source>
        <dbReference type="ARBA" id="ARBA00010886"/>
    </source>
</evidence>
<evidence type="ECO:0000256" key="3">
    <source>
        <dbReference type="ARBA" id="ARBA00022679"/>
    </source>
</evidence>
<dbReference type="EMBL" id="PISP01000006">
    <property type="protein sequence ID" value="PKD42466.1"/>
    <property type="molecule type" value="Genomic_DNA"/>
</dbReference>
<evidence type="ECO:0000256" key="9">
    <source>
        <dbReference type="SAM" id="Phobius"/>
    </source>
</evidence>
<dbReference type="InterPro" id="IPR017441">
    <property type="entry name" value="Protein_kinase_ATP_BS"/>
</dbReference>
<accession>A0A2N0VE46</accession>
<evidence type="ECO:0000256" key="2">
    <source>
        <dbReference type="ARBA" id="ARBA00012513"/>
    </source>
</evidence>
<feature type="binding site" evidence="7">
    <location>
        <position position="41"/>
    </location>
    <ligand>
        <name>ATP</name>
        <dbReference type="ChEBI" id="CHEBI:30616"/>
    </ligand>
</feature>
<feature type="region of interest" description="Disordered" evidence="8">
    <location>
        <begin position="278"/>
        <end position="326"/>
    </location>
</feature>
<gene>
    <name evidence="11" type="ORF">CWD77_13690</name>
</gene>
<dbReference type="PANTHER" id="PTHR43671:SF13">
    <property type="entry name" value="SERINE_THREONINE-PROTEIN KINASE NEK2"/>
    <property type="match status" value="1"/>
</dbReference>
<dbReference type="GO" id="GO:0005524">
    <property type="term" value="F:ATP binding"/>
    <property type="evidence" value="ECO:0007669"/>
    <property type="project" value="UniProtKB-UniRule"/>
</dbReference>
<comment type="caution">
    <text evidence="11">The sequence shown here is derived from an EMBL/GenBank/DDBJ whole genome shotgun (WGS) entry which is preliminary data.</text>
</comment>
<dbReference type="Proteomes" id="UP000233398">
    <property type="component" value="Unassembled WGS sequence"/>
</dbReference>
<feature type="domain" description="Protein kinase" evidence="10">
    <location>
        <begin position="11"/>
        <end position="267"/>
    </location>
</feature>
<dbReference type="InterPro" id="IPR050660">
    <property type="entry name" value="NEK_Ser/Thr_kinase"/>
</dbReference>
<dbReference type="PROSITE" id="PS00107">
    <property type="entry name" value="PROTEIN_KINASE_ATP"/>
    <property type="match status" value="1"/>
</dbReference>
<sequence>MEPNTLFANRYLLIERIGIGGFSEVWKANDQMAENATVAIKIYAPDKGMDQHGLKQFRREYAVVLNLNHPVLLTARHFDVWEGRPYLVMPFIEGGSLQGRLIEKGNMDEDELAKLLAQISAGLQYLHSKDILHQDIKPDNILIDGNGSYLLTDFGISGRLRSTLRKHTGSSKSMTIAYAPPERFTANPENMEASDIFSLGVLVYELATGNVPWMGNGGISLNSGAEVPELPDHFSSRFKNLVKLMMSANPGERPKSGDLKEVTQKYMETGHWPEIKIPKAKTPKVGGGRKTQKIESAQLPQQSASGSAKTKKGIQTPKKVKQSRGGSDSMKTWIIAAVLLIVVFSAGGFYLMTENSAEAQRLAEQEANQQAVAELVQQADEARSTDDLEGAVSFYEQALEIMPENEDVEQQMLEVQEEIEQIARQAEIDQLASEERQRELAEQREREEADRIRREEEERQRELEERRSRPDITAAPLQGTITLDSDFTPDPWPHSVQLSPNIDLENFNYFGFTTSPATVHLEYNSGAYPLFISAEADNDLIMLVYGPDDQWYFNDDFVGYNPGVEFEDPQSGTYMIWVGSYEETAGSALVKVSEVLYEEDDDIYVDSEGGPDVGEIPIGGDITLEAGFSPDPYTQSISLSGSYDLSEMGYSGYVTIEPSFDFYYTPGSLPLTIKAESNDDTVLLINAPNGEWYFSDDLEGINPGVVFEDPEEGLYNIWIGTFYNETVNATLVITEY</sequence>
<dbReference type="InterPro" id="IPR011009">
    <property type="entry name" value="Kinase-like_dom_sf"/>
</dbReference>
<keyword evidence="12" id="KW-1185">Reference proteome</keyword>
<keyword evidence="9" id="KW-1133">Transmembrane helix</keyword>
<dbReference type="GO" id="GO:0004674">
    <property type="term" value="F:protein serine/threonine kinase activity"/>
    <property type="evidence" value="ECO:0007669"/>
    <property type="project" value="UniProtKB-EC"/>
</dbReference>
<keyword evidence="3" id="KW-0808">Transferase</keyword>
<keyword evidence="6 7" id="KW-0067">ATP-binding</keyword>
<evidence type="ECO:0000313" key="11">
    <source>
        <dbReference type="EMBL" id="PKD42466.1"/>
    </source>
</evidence>
<dbReference type="RefSeq" id="WP_101074150.1">
    <property type="nucleotide sequence ID" value="NZ_PISP01000006.1"/>
</dbReference>
<evidence type="ECO:0000256" key="5">
    <source>
        <dbReference type="ARBA" id="ARBA00022777"/>
    </source>
</evidence>
<proteinExistence type="inferred from homology"/>
<evidence type="ECO:0000259" key="10">
    <source>
        <dbReference type="PROSITE" id="PS50011"/>
    </source>
</evidence>
<name>A0A2N0VE46_9BACT</name>
<organism evidence="11 12">
    <name type="scientific">Rhodohalobacter barkolensis</name>
    <dbReference type="NCBI Taxonomy" id="2053187"/>
    <lineage>
        <taxon>Bacteria</taxon>
        <taxon>Pseudomonadati</taxon>
        <taxon>Balneolota</taxon>
        <taxon>Balneolia</taxon>
        <taxon>Balneolales</taxon>
        <taxon>Balneolaceae</taxon>
        <taxon>Rhodohalobacter</taxon>
    </lineage>
</organism>
<reference evidence="11 12" key="1">
    <citation type="submission" date="2017-11" db="EMBL/GenBank/DDBJ databases">
        <title>Rhodohalobacter 15182 sp. nov., isolated from a salt lake.</title>
        <authorList>
            <person name="Han S."/>
        </authorList>
    </citation>
    <scope>NUCLEOTIDE SEQUENCE [LARGE SCALE GENOMIC DNA]</scope>
    <source>
        <strain evidence="11 12">15182</strain>
    </source>
</reference>
<keyword evidence="9" id="KW-0812">Transmembrane</keyword>
<evidence type="ECO:0000256" key="6">
    <source>
        <dbReference type="ARBA" id="ARBA00022840"/>
    </source>
</evidence>
<dbReference type="AlphaFoldDB" id="A0A2N0VE46"/>
<feature type="transmembrane region" description="Helical" evidence="9">
    <location>
        <begin position="333"/>
        <end position="352"/>
    </location>
</feature>
<evidence type="ECO:0000256" key="7">
    <source>
        <dbReference type="PROSITE-ProRule" id="PRU10141"/>
    </source>
</evidence>
<dbReference type="Gene3D" id="1.10.510.10">
    <property type="entry name" value="Transferase(Phosphotransferase) domain 1"/>
    <property type="match status" value="1"/>
</dbReference>
<dbReference type="PANTHER" id="PTHR43671">
    <property type="entry name" value="SERINE/THREONINE-PROTEIN KINASE NEK"/>
    <property type="match status" value="1"/>
</dbReference>
<comment type="similarity">
    <text evidence="1">Belongs to the protein kinase superfamily. NEK Ser/Thr protein kinase family. NIMA subfamily.</text>
</comment>
<keyword evidence="5" id="KW-0418">Kinase</keyword>
<dbReference type="InterPro" id="IPR008271">
    <property type="entry name" value="Ser/Thr_kinase_AS"/>
</dbReference>
<dbReference type="OrthoDB" id="9813021at2"/>